<reference evidence="2 3" key="2">
    <citation type="journal article" date="2012" name="Int. J. Syst. Evol. Microbiol.">
        <title>Magnetococcus marinus gen. nov., sp. nov., a marine, magnetotactic bacterium that represents a novel lineage (Magnetococcaceae fam. nov.; Magnetococcales ord. nov.) at the base of the Alphaproteobacteria.</title>
        <authorList>
            <person name="Bazylinski D.A."/>
            <person name="Williams T.J."/>
            <person name="Lefevre C.T."/>
            <person name="Berg R.J."/>
            <person name="Zhang C.L."/>
            <person name="Bowser S.S."/>
            <person name="Dean A.J."/>
            <person name="Beveridge T.J."/>
        </authorList>
    </citation>
    <scope>NUCLEOTIDE SEQUENCE [LARGE SCALE GENOMIC DNA]</scope>
    <source>
        <strain evidence="3">ATCC BAA-1437 / JCM 17883 / MC-1</strain>
    </source>
</reference>
<dbReference type="OrthoDB" id="6285629at2"/>
<keyword evidence="3" id="KW-1185">Reference proteome</keyword>
<dbReference type="AlphaFoldDB" id="A0L416"/>
<proteinExistence type="predicted"/>
<evidence type="ECO:0000256" key="1">
    <source>
        <dbReference type="SAM" id="SignalP"/>
    </source>
</evidence>
<reference evidence="3" key="1">
    <citation type="journal article" date="2009" name="Appl. Environ. Microbiol.">
        <title>Complete genome sequence of the chemolithoautotrophic marine magnetotactic coccus strain MC-1.</title>
        <authorList>
            <person name="Schubbe S."/>
            <person name="Williams T.J."/>
            <person name="Xie G."/>
            <person name="Kiss H.E."/>
            <person name="Brettin T.S."/>
            <person name="Martinez D."/>
            <person name="Ross C.A."/>
            <person name="Schuler D."/>
            <person name="Cox B.L."/>
            <person name="Nealson K.H."/>
            <person name="Bazylinski D.A."/>
        </authorList>
    </citation>
    <scope>NUCLEOTIDE SEQUENCE [LARGE SCALE GENOMIC DNA]</scope>
    <source>
        <strain evidence="3">ATCC BAA-1437 / JCM 17883 / MC-1</strain>
    </source>
</reference>
<gene>
    <name evidence="2" type="ordered locus">Mmc1_0182</name>
</gene>
<feature type="signal peptide" evidence="1">
    <location>
        <begin position="1"/>
        <end position="27"/>
    </location>
</feature>
<protein>
    <submittedName>
        <fullName evidence="2">Uncharacterized protein</fullName>
    </submittedName>
</protein>
<evidence type="ECO:0000313" key="3">
    <source>
        <dbReference type="Proteomes" id="UP000002586"/>
    </source>
</evidence>
<dbReference type="KEGG" id="mgm:Mmc1_0182"/>
<dbReference type="Proteomes" id="UP000002586">
    <property type="component" value="Chromosome"/>
</dbReference>
<name>A0L416_MAGMM</name>
<dbReference type="eggNOG" id="ENOG5032R86">
    <property type="taxonomic scope" value="Bacteria"/>
</dbReference>
<dbReference type="STRING" id="156889.Mmc1_0182"/>
<evidence type="ECO:0000313" key="2">
    <source>
        <dbReference type="EMBL" id="ABK42709.1"/>
    </source>
</evidence>
<dbReference type="RefSeq" id="WP_011711882.1">
    <property type="nucleotide sequence ID" value="NC_008576.1"/>
</dbReference>
<dbReference type="HOGENOM" id="CLU_933183_0_0_5"/>
<sequence length="298" mass="33857" precursor="true">MNSLRRCKPVTLGTLLLMAALMGHAQAASDQDTAQWRPQISEKLIRLPPNMMNNALERDYADSGLAMAISDVGAQVGLKRQTLTDLKQAVQKADGDLKVEMQHQYLAEKRQFVTLMQQHLDLRKKRQQIKLDTYQRLMQQLRTAKESTPKEVTELQTKQENLQKRFERSVSKVDMKIFGTPDGESMPSRYNTVYQANQQAMHKLLAALEAHPMNRELDNHALEPESKQDFLRNLMVESEKEMALVSQERTILGYMAKMVALDALSLSEKVQDPDLLDSDVPADAQITTSVDLFVSDEK</sequence>
<dbReference type="EMBL" id="CP000471">
    <property type="protein sequence ID" value="ABK42709.1"/>
    <property type="molecule type" value="Genomic_DNA"/>
</dbReference>
<accession>A0L416</accession>
<keyword evidence="1" id="KW-0732">Signal</keyword>
<feature type="chain" id="PRO_5002626282" evidence="1">
    <location>
        <begin position="28"/>
        <end position="298"/>
    </location>
</feature>
<organism evidence="2 3">
    <name type="scientific">Magnetococcus marinus (strain ATCC BAA-1437 / JCM 17883 / MC-1)</name>
    <dbReference type="NCBI Taxonomy" id="156889"/>
    <lineage>
        <taxon>Bacteria</taxon>
        <taxon>Pseudomonadati</taxon>
        <taxon>Pseudomonadota</taxon>
        <taxon>Magnetococcia</taxon>
        <taxon>Magnetococcales</taxon>
        <taxon>Magnetococcaceae</taxon>
        <taxon>Magnetococcus</taxon>
    </lineage>
</organism>